<dbReference type="AlphaFoldDB" id="A0A4R6WTS9"/>
<proteinExistence type="predicted"/>
<organism evidence="1 2">
    <name type="scientific">Dongia mobilis</name>
    <dbReference type="NCBI Taxonomy" id="578943"/>
    <lineage>
        <taxon>Bacteria</taxon>
        <taxon>Pseudomonadati</taxon>
        <taxon>Pseudomonadota</taxon>
        <taxon>Alphaproteobacteria</taxon>
        <taxon>Rhodospirillales</taxon>
        <taxon>Dongiaceae</taxon>
        <taxon>Dongia</taxon>
    </lineage>
</organism>
<gene>
    <name evidence="1" type="ORF">A8950_1355</name>
</gene>
<evidence type="ECO:0000313" key="2">
    <source>
        <dbReference type="Proteomes" id="UP000295783"/>
    </source>
</evidence>
<sequence length="74" mass="7783">MSNELNQNGDDFILLPASMGGGALVRRSQIAGARANGPDGSIVYAMSGPSIYTTATIPQIGKYLNAEAVELRRD</sequence>
<dbReference type="Proteomes" id="UP000295783">
    <property type="component" value="Unassembled WGS sequence"/>
</dbReference>
<reference evidence="1 2" key="1">
    <citation type="submission" date="2019-03" db="EMBL/GenBank/DDBJ databases">
        <title>Genomic Encyclopedia of Type Strains, Phase III (KMG-III): the genomes of soil and plant-associated and newly described type strains.</title>
        <authorList>
            <person name="Whitman W."/>
        </authorList>
    </citation>
    <scope>NUCLEOTIDE SEQUENCE [LARGE SCALE GENOMIC DNA]</scope>
    <source>
        <strain evidence="1 2">CGMCC 1.7660</strain>
    </source>
</reference>
<evidence type="ECO:0000313" key="1">
    <source>
        <dbReference type="EMBL" id="TDQ83073.1"/>
    </source>
</evidence>
<comment type="caution">
    <text evidence="1">The sequence shown here is derived from an EMBL/GenBank/DDBJ whole genome shotgun (WGS) entry which is preliminary data.</text>
</comment>
<keyword evidence="2" id="KW-1185">Reference proteome</keyword>
<protein>
    <submittedName>
        <fullName evidence="1">Uncharacterized protein</fullName>
    </submittedName>
</protein>
<dbReference type="EMBL" id="SNYW01000007">
    <property type="protein sequence ID" value="TDQ83073.1"/>
    <property type="molecule type" value="Genomic_DNA"/>
</dbReference>
<dbReference type="OrthoDB" id="8481001at2"/>
<dbReference type="RefSeq" id="WP_133612860.1">
    <property type="nucleotide sequence ID" value="NZ_SNYW01000007.1"/>
</dbReference>
<name>A0A4R6WTS9_9PROT</name>
<accession>A0A4R6WTS9</accession>